<keyword evidence="2" id="KW-0479">Metal-binding</keyword>
<sequence>MSKGINVKVLSRVEGDGGIKVYVKNNKVEQVLVDIFEGPRMIEALVRGKTFQENVSLVSRICAICTVSHRYASIKAIEKALKVEVPEKIQLLRKLLHLAEYIESHILHVYFLALPDFFRKPSAIALLPTHKETVVEAITLKKYGTELMKLLMGRKIHGENPQVGGFGRLPTNKELDEFAEKAKEYIPQLAAFIDVLASLEIPDYCERETTFMCCNPPNNEFGFEGDSILISTGEEYPVEEYKKLTNERVVPHSYAKRSRYNDKPFTVGALARLILIGDRLTGLAKEKFEKYYTEKWKVNPLYNNLAQAIEALWSFEQIPELVEKIKALPDSEIVEVKNLNGKATAAVEAPRGILYHSYEIKDGKMVNVDIITPTAQFLDDVEEYIRVAAEKLIAEKNEETELHLEMIARAYDPCISCSCHMVKLIEK</sequence>
<keyword evidence="2" id="KW-0460">Magnesium</keyword>
<accession>A0A9Y1BRR5</accession>
<dbReference type="GO" id="GO:0016151">
    <property type="term" value="F:nickel cation binding"/>
    <property type="evidence" value="ECO:0007669"/>
    <property type="project" value="InterPro"/>
</dbReference>
<keyword evidence="2" id="KW-0408">Iron</keyword>
<feature type="binding site" evidence="2">
    <location>
        <position position="65"/>
    </location>
    <ligand>
        <name>Ni(2+)</name>
        <dbReference type="ChEBI" id="CHEBI:49786"/>
    </ligand>
</feature>
<feature type="binding site" evidence="2">
    <location>
        <position position="420"/>
    </location>
    <ligand>
        <name>Mg(2+)</name>
        <dbReference type="ChEBI" id="CHEBI:18420"/>
    </ligand>
</feature>
<gene>
    <name evidence="3" type="ORF">K9W46_00850</name>
</gene>
<feature type="binding site" evidence="2">
    <location>
        <position position="65"/>
    </location>
    <ligand>
        <name>Fe cation</name>
        <dbReference type="ChEBI" id="CHEBI:24875"/>
    </ligand>
</feature>
<feature type="binding site" evidence="2">
    <location>
        <position position="43"/>
    </location>
    <ligand>
        <name>Mg(2+)</name>
        <dbReference type="ChEBI" id="CHEBI:18420"/>
    </ligand>
</feature>
<dbReference type="InterPro" id="IPR001501">
    <property type="entry name" value="Ni-dep_hyd_lsu"/>
</dbReference>
<evidence type="ECO:0000256" key="2">
    <source>
        <dbReference type="PIRSR" id="PIRSR601501-1"/>
    </source>
</evidence>
<dbReference type="PANTHER" id="PTHR43600:SF4">
    <property type="entry name" value="CYTOSOLIC NIFE-HYDROGENASE, ALPHA SUBUNIT"/>
    <property type="match status" value="1"/>
</dbReference>
<feature type="binding site" evidence="2">
    <location>
        <position position="370"/>
    </location>
    <ligand>
        <name>Mg(2+)</name>
        <dbReference type="ChEBI" id="CHEBI:18420"/>
    </ligand>
</feature>
<organism evidence="3">
    <name type="scientific">Candidatus Heimdallarchaeum endolithica</name>
    <dbReference type="NCBI Taxonomy" id="2876572"/>
    <lineage>
        <taxon>Archaea</taxon>
        <taxon>Promethearchaeati</taxon>
        <taxon>Candidatus Heimdallarchaeota</taxon>
        <taxon>Candidatus Heimdallarchaeia (ex Rinke et al. 2021) (nom. nud.)</taxon>
        <taxon>Candidatus Heimdallarchaeales</taxon>
        <taxon>Candidatus Heimdallarchaeaceae</taxon>
        <taxon>Candidatus Heimdallarchaeum</taxon>
    </lineage>
</organism>
<evidence type="ECO:0000313" key="3">
    <source>
        <dbReference type="EMBL" id="UJG43746.1"/>
    </source>
</evidence>
<dbReference type="AlphaFoldDB" id="A0A9Y1BRR5"/>
<reference evidence="3" key="1">
    <citation type="journal article" date="2022" name="Nat. Microbiol.">
        <title>Unique mobile elements and scalable gene flow at the prokaryote-eukaryote boundary revealed by circularized Asgard archaea genomes.</title>
        <authorList>
            <person name="Wu F."/>
            <person name="Speth D.R."/>
            <person name="Philosof A."/>
            <person name="Cremiere A."/>
            <person name="Narayanan A."/>
            <person name="Barco R.A."/>
            <person name="Connon S.A."/>
            <person name="Amend J.P."/>
            <person name="Antoshechkin I.A."/>
            <person name="Orphan V.J."/>
        </authorList>
    </citation>
    <scope>NUCLEOTIDE SEQUENCE</scope>
    <source>
        <strain evidence="3">PR6</strain>
    </source>
</reference>
<dbReference type="InterPro" id="IPR029014">
    <property type="entry name" value="NiFe-Hase_large"/>
</dbReference>
<comment type="cofactor">
    <cofactor evidence="2">
        <name>Ni(2+)</name>
        <dbReference type="ChEBI" id="CHEBI:49786"/>
    </cofactor>
</comment>
<feature type="binding site" evidence="2">
    <location>
        <position position="414"/>
    </location>
    <ligand>
        <name>Ni(2+)</name>
        <dbReference type="ChEBI" id="CHEBI:49786"/>
    </ligand>
</feature>
<dbReference type="SUPFAM" id="SSF56762">
    <property type="entry name" value="HydB/Nqo4-like"/>
    <property type="match status" value="1"/>
</dbReference>
<keyword evidence="2" id="KW-0533">Nickel</keyword>
<dbReference type="Pfam" id="PF00374">
    <property type="entry name" value="NiFeSe_Hases"/>
    <property type="match status" value="2"/>
</dbReference>
<dbReference type="PANTHER" id="PTHR43600">
    <property type="entry name" value="COENZYME F420 HYDROGENASE, SUBUNIT ALPHA"/>
    <property type="match status" value="1"/>
</dbReference>
<comment type="cofactor">
    <cofactor evidence="2">
        <name>Fe cation</name>
        <dbReference type="ChEBI" id="CHEBI:24875"/>
    </cofactor>
</comment>
<feature type="binding site" evidence="2">
    <location>
        <position position="62"/>
    </location>
    <ligand>
        <name>Mg(2+)</name>
        <dbReference type="ChEBI" id="CHEBI:18420"/>
    </ligand>
</feature>
<keyword evidence="1" id="KW-0560">Oxidoreductase</keyword>
<dbReference type="EMBL" id="CP084167">
    <property type="protein sequence ID" value="UJG43746.1"/>
    <property type="molecule type" value="Genomic_DNA"/>
</dbReference>
<dbReference type="PROSITE" id="PS00508">
    <property type="entry name" value="NI_HGENASE_L_2"/>
    <property type="match status" value="1"/>
</dbReference>
<name>A0A9Y1BRR5_9ARCH</name>
<feature type="binding site" evidence="2">
    <location>
        <position position="417"/>
    </location>
    <ligand>
        <name>Fe cation</name>
        <dbReference type="ChEBI" id="CHEBI:24875"/>
    </ligand>
</feature>
<dbReference type="GO" id="GO:0008901">
    <property type="term" value="F:ferredoxin hydrogenase activity"/>
    <property type="evidence" value="ECO:0007669"/>
    <property type="project" value="InterPro"/>
</dbReference>
<dbReference type="InterPro" id="IPR018194">
    <property type="entry name" value="Ni-dep_hyd_lsu_Ni_BS"/>
</dbReference>
<proteinExistence type="predicted"/>
<dbReference type="Proteomes" id="UP001200513">
    <property type="component" value="Chromosome"/>
</dbReference>
<evidence type="ECO:0000256" key="1">
    <source>
        <dbReference type="ARBA" id="ARBA00023002"/>
    </source>
</evidence>
<dbReference type="Gene3D" id="1.10.645.10">
    <property type="entry name" value="Cytochrome-c3 Hydrogenase, chain B"/>
    <property type="match status" value="1"/>
</dbReference>
<protein>
    <submittedName>
        <fullName evidence="3">Ni/Fe hydrogenase subunit alpha</fullName>
    </submittedName>
</protein>